<sequence length="251" mass="28104">MLQPMIPKLFILNLERAAQRRHIMCQRLCALGLEAEFLTAVDGASLDMDALPRGTEPRLSPGEKGCYLSHVAAWNTVVERGLSHAVILEDDVILGSNFSAVVAEIIALGMPFDAVRLSALKPDLLMPEHGAVPVATLASNARLVLPKKMPSGTQGYLVSYSGAKRLRSKISVPREPVDDVFDTYWKHGLCIPVLFPTVVEEDPSQESTIVGRIRWTYRTKKTLIQRFMWFVEKKRRKISISLIARRLKNKE</sequence>
<name>A1ASN9_PELPD</name>
<dbReference type="KEGG" id="ppd:Ppro_2760"/>
<evidence type="ECO:0000259" key="1">
    <source>
        <dbReference type="Pfam" id="PF01755"/>
    </source>
</evidence>
<dbReference type="CDD" id="cd06532">
    <property type="entry name" value="Glyco_transf_25"/>
    <property type="match status" value="1"/>
</dbReference>
<dbReference type="InterPro" id="IPR002654">
    <property type="entry name" value="Glyco_trans_25"/>
</dbReference>
<dbReference type="HOGENOM" id="CLU_1000670_0_0_7"/>
<keyword evidence="3" id="KW-1185">Reference proteome</keyword>
<keyword evidence="2" id="KW-0808">Transferase</keyword>
<dbReference type="AlphaFoldDB" id="A1ASN9"/>
<dbReference type="EMBL" id="CP000482">
    <property type="protein sequence ID" value="ABL00360.1"/>
    <property type="molecule type" value="Genomic_DNA"/>
</dbReference>
<organism evidence="2 3">
    <name type="scientific">Pelobacter propionicus (strain DSM 2379 / NBRC 103807 / OttBd1)</name>
    <dbReference type="NCBI Taxonomy" id="338966"/>
    <lineage>
        <taxon>Bacteria</taxon>
        <taxon>Pseudomonadati</taxon>
        <taxon>Thermodesulfobacteriota</taxon>
        <taxon>Desulfuromonadia</taxon>
        <taxon>Desulfuromonadales</taxon>
        <taxon>Desulfuromonadaceae</taxon>
        <taxon>Pelobacter</taxon>
    </lineage>
</organism>
<proteinExistence type="predicted"/>
<dbReference type="GO" id="GO:0016740">
    <property type="term" value="F:transferase activity"/>
    <property type="evidence" value="ECO:0007669"/>
    <property type="project" value="UniProtKB-KW"/>
</dbReference>
<gene>
    <name evidence="2" type="ordered locus">Ppro_2760</name>
</gene>
<dbReference type="eggNOG" id="COG3306">
    <property type="taxonomic scope" value="Bacteria"/>
</dbReference>
<dbReference type="CAZy" id="GT25">
    <property type="family name" value="Glycosyltransferase Family 25"/>
</dbReference>
<feature type="domain" description="Glycosyl transferase family 25" evidence="1">
    <location>
        <begin position="8"/>
        <end position="180"/>
    </location>
</feature>
<accession>A1ASN9</accession>
<protein>
    <submittedName>
        <fullName evidence="2">Glycosyl transferase, family 25</fullName>
    </submittedName>
</protein>
<reference evidence="2 3" key="1">
    <citation type="submission" date="2006-10" db="EMBL/GenBank/DDBJ databases">
        <title>Complete sequence of chromosome of Pelobacter propionicus DSM 2379.</title>
        <authorList>
            <consortium name="US DOE Joint Genome Institute"/>
            <person name="Copeland A."/>
            <person name="Lucas S."/>
            <person name="Lapidus A."/>
            <person name="Barry K."/>
            <person name="Detter J.C."/>
            <person name="Glavina del Rio T."/>
            <person name="Hammon N."/>
            <person name="Israni S."/>
            <person name="Dalin E."/>
            <person name="Tice H."/>
            <person name="Pitluck S."/>
            <person name="Saunders E."/>
            <person name="Brettin T."/>
            <person name="Bruce D."/>
            <person name="Han C."/>
            <person name="Tapia R."/>
            <person name="Schmutz J."/>
            <person name="Larimer F."/>
            <person name="Land M."/>
            <person name="Hauser L."/>
            <person name="Kyrpides N."/>
            <person name="Kim E."/>
            <person name="Lovley D."/>
            <person name="Richardson P."/>
        </authorList>
    </citation>
    <scope>NUCLEOTIDE SEQUENCE [LARGE SCALE GENOMIC DNA]</scope>
    <source>
        <strain evidence="3">DSM 2379 / NBRC 103807 / OttBd1</strain>
    </source>
</reference>
<evidence type="ECO:0000313" key="2">
    <source>
        <dbReference type="EMBL" id="ABL00360.1"/>
    </source>
</evidence>
<dbReference type="Pfam" id="PF01755">
    <property type="entry name" value="Glyco_transf_25"/>
    <property type="match status" value="1"/>
</dbReference>
<evidence type="ECO:0000313" key="3">
    <source>
        <dbReference type="Proteomes" id="UP000006732"/>
    </source>
</evidence>
<dbReference type="Proteomes" id="UP000006732">
    <property type="component" value="Chromosome"/>
</dbReference>
<dbReference type="STRING" id="338966.Ppro_2760"/>